<feature type="compositionally biased region" description="Basic and acidic residues" evidence="1">
    <location>
        <begin position="181"/>
        <end position="191"/>
    </location>
</feature>
<dbReference type="Proteomes" id="UP001221142">
    <property type="component" value="Unassembled WGS sequence"/>
</dbReference>
<organism evidence="2 3">
    <name type="scientific">Roridomyces roridus</name>
    <dbReference type="NCBI Taxonomy" id="1738132"/>
    <lineage>
        <taxon>Eukaryota</taxon>
        <taxon>Fungi</taxon>
        <taxon>Dikarya</taxon>
        <taxon>Basidiomycota</taxon>
        <taxon>Agaricomycotina</taxon>
        <taxon>Agaricomycetes</taxon>
        <taxon>Agaricomycetidae</taxon>
        <taxon>Agaricales</taxon>
        <taxon>Marasmiineae</taxon>
        <taxon>Mycenaceae</taxon>
        <taxon>Roridomyces</taxon>
    </lineage>
</organism>
<feature type="compositionally biased region" description="Basic and acidic residues" evidence="1">
    <location>
        <begin position="228"/>
        <end position="250"/>
    </location>
</feature>
<dbReference type="AlphaFoldDB" id="A0AAD7FFS4"/>
<dbReference type="EMBL" id="JARKIF010000023">
    <property type="protein sequence ID" value="KAJ7616048.1"/>
    <property type="molecule type" value="Genomic_DNA"/>
</dbReference>
<evidence type="ECO:0000313" key="2">
    <source>
        <dbReference type="EMBL" id="KAJ7616048.1"/>
    </source>
</evidence>
<sequence length="257" mass="27660">MLGAAASSQIAPSSNESIPDCVLQSWDGFPNGRFRARFTRAQFTATSKVALYWVSDKVPGGGRGCVSAATPEKGLLTLRRCAGVLECSFDECAVQIAPGEDVAKQTNVQCVCGLALRHRPCTAEWSLVQYHEGAVFEHSGLHTHSRYTHLIPTRGKKAPVLRSFIPKPPVALEASGEPVESVEKETNSKDLQDEDQISNVSDNSSDEPAIRLGPVQKPRRSLRLNKSKYKDAGSDAEAKMALDPAAHDGSDADADSD</sequence>
<name>A0AAD7FFS4_9AGAR</name>
<proteinExistence type="predicted"/>
<protein>
    <submittedName>
        <fullName evidence="2">Uncharacterized protein</fullName>
    </submittedName>
</protein>
<keyword evidence="3" id="KW-1185">Reference proteome</keyword>
<feature type="compositionally biased region" description="Basic residues" evidence="1">
    <location>
        <begin position="217"/>
        <end position="227"/>
    </location>
</feature>
<feature type="region of interest" description="Disordered" evidence="1">
    <location>
        <begin position="172"/>
        <end position="257"/>
    </location>
</feature>
<accession>A0AAD7FFS4</accession>
<comment type="caution">
    <text evidence="2">The sequence shown here is derived from an EMBL/GenBank/DDBJ whole genome shotgun (WGS) entry which is preliminary data.</text>
</comment>
<evidence type="ECO:0000256" key="1">
    <source>
        <dbReference type="SAM" id="MobiDB-lite"/>
    </source>
</evidence>
<reference evidence="2" key="1">
    <citation type="submission" date="2023-03" db="EMBL/GenBank/DDBJ databases">
        <title>Massive genome expansion in bonnet fungi (Mycena s.s.) driven by repeated elements and novel gene families across ecological guilds.</title>
        <authorList>
            <consortium name="Lawrence Berkeley National Laboratory"/>
            <person name="Harder C.B."/>
            <person name="Miyauchi S."/>
            <person name="Viragh M."/>
            <person name="Kuo A."/>
            <person name="Thoen E."/>
            <person name="Andreopoulos B."/>
            <person name="Lu D."/>
            <person name="Skrede I."/>
            <person name="Drula E."/>
            <person name="Henrissat B."/>
            <person name="Morin E."/>
            <person name="Kohler A."/>
            <person name="Barry K."/>
            <person name="LaButti K."/>
            <person name="Morin E."/>
            <person name="Salamov A."/>
            <person name="Lipzen A."/>
            <person name="Mereny Z."/>
            <person name="Hegedus B."/>
            <person name="Baldrian P."/>
            <person name="Stursova M."/>
            <person name="Weitz H."/>
            <person name="Taylor A."/>
            <person name="Grigoriev I.V."/>
            <person name="Nagy L.G."/>
            <person name="Martin F."/>
            <person name="Kauserud H."/>
        </authorList>
    </citation>
    <scope>NUCLEOTIDE SEQUENCE</scope>
    <source>
        <strain evidence="2">9284</strain>
    </source>
</reference>
<evidence type="ECO:0000313" key="3">
    <source>
        <dbReference type="Proteomes" id="UP001221142"/>
    </source>
</evidence>
<gene>
    <name evidence="2" type="ORF">FB45DRAFT_236586</name>
</gene>